<organism evidence="2 3">
    <name type="scientific">Burkholderia arboris</name>
    <dbReference type="NCBI Taxonomy" id="488730"/>
    <lineage>
        <taxon>Bacteria</taxon>
        <taxon>Pseudomonadati</taxon>
        <taxon>Pseudomonadota</taxon>
        <taxon>Betaproteobacteria</taxon>
        <taxon>Burkholderiales</taxon>
        <taxon>Burkholderiaceae</taxon>
        <taxon>Burkholderia</taxon>
        <taxon>Burkholderia cepacia complex</taxon>
    </lineage>
</organism>
<evidence type="ECO:0000313" key="2">
    <source>
        <dbReference type="EMBL" id="XAE52542.1"/>
    </source>
</evidence>
<dbReference type="Proteomes" id="UP001448498">
    <property type="component" value="Chromosome 3"/>
</dbReference>
<feature type="compositionally biased region" description="Polar residues" evidence="1">
    <location>
        <begin position="31"/>
        <end position="40"/>
    </location>
</feature>
<gene>
    <name evidence="2" type="ORF">OHZ10_23750</name>
</gene>
<feature type="region of interest" description="Disordered" evidence="1">
    <location>
        <begin position="24"/>
        <end position="49"/>
    </location>
</feature>
<proteinExistence type="predicted"/>
<evidence type="ECO:0000313" key="3">
    <source>
        <dbReference type="Proteomes" id="UP001448498"/>
    </source>
</evidence>
<protein>
    <submittedName>
        <fullName evidence="2">DUF4847 domain-containing protein</fullName>
    </submittedName>
</protein>
<keyword evidence="3" id="KW-1185">Reference proteome</keyword>
<dbReference type="RefSeq" id="WP_342705900.1">
    <property type="nucleotide sequence ID" value="NZ_CP109822.1"/>
</dbReference>
<accession>A0ABZ3DVM5</accession>
<name>A0ABZ3DVM5_9BURK</name>
<evidence type="ECO:0000256" key="1">
    <source>
        <dbReference type="SAM" id="MobiDB-lite"/>
    </source>
</evidence>
<dbReference type="EMBL" id="CP109822">
    <property type="protein sequence ID" value="XAE52542.1"/>
    <property type="molecule type" value="Genomic_DNA"/>
</dbReference>
<sequence length="359" mass="39663">MDARLRSGFFLVHRGYIDALPTGRATHTDSRAATQGTVSQWRHPRPRPRPMLRPALQLAAVLLSLMTATTALADGQYFHKRFAGRIDGRHAFTMDLKNVDGRLTGSYRYAGKRIDLSLSGNIDAAGAFTMDETGSDGQRTGTFTGKVVDDTLDGTWASARGDRHLPVDAHQTSEIVIGSKREILTQAIGTYVLDSISGFGGANGMWDSWRDKGRWKSNISAIAMARREFSDVNLTREDLHRLDSMTVTVDRALATHLSVDGKVLLSIPYRDAGMQYELGRPHDDTAALSPATTVHDEHLYLLARDEIDFVPAMSGRFLPNDHLDVATISYAVVDKTFDVSLQDSNCCSGTVFTFRRKDR</sequence>
<reference evidence="2 3" key="1">
    <citation type="submission" date="2022-10" db="EMBL/GenBank/DDBJ databases">
        <title>Genomic of Burkholderia cepacia PN-1.</title>
        <authorList>
            <person name="Yang Y."/>
            <person name="Guan H."/>
            <person name="Huang J."/>
        </authorList>
    </citation>
    <scope>NUCLEOTIDE SEQUENCE [LARGE SCALE GENOMIC DNA]</scope>
    <source>
        <strain evidence="2 3">PN-1</strain>
    </source>
</reference>